<feature type="compositionally biased region" description="Basic residues" evidence="4">
    <location>
        <begin position="75"/>
        <end position="88"/>
    </location>
</feature>
<evidence type="ECO:0000313" key="6">
    <source>
        <dbReference type="EMBL" id="MFC5219715.1"/>
    </source>
</evidence>
<dbReference type="InterPro" id="IPR035418">
    <property type="entry name" value="AraC-bd_2"/>
</dbReference>
<feature type="region of interest" description="Disordered" evidence="4">
    <location>
        <begin position="1"/>
        <end position="94"/>
    </location>
</feature>
<reference evidence="7" key="1">
    <citation type="journal article" date="2019" name="Int. J. Syst. Evol. Microbiol.">
        <title>The Global Catalogue of Microorganisms (GCM) 10K type strain sequencing project: providing services to taxonomists for standard genome sequencing and annotation.</title>
        <authorList>
            <consortium name="The Broad Institute Genomics Platform"/>
            <consortium name="The Broad Institute Genome Sequencing Center for Infectious Disease"/>
            <person name="Wu L."/>
            <person name="Ma J."/>
        </authorList>
    </citation>
    <scope>NUCLEOTIDE SEQUENCE [LARGE SCALE GENOMIC DNA]</scope>
    <source>
        <strain evidence="7">KCTC 42586</strain>
    </source>
</reference>
<keyword evidence="3" id="KW-0804">Transcription</keyword>
<comment type="caution">
    <text evidence="6">The sequence shown here is derived from an EMBL/GenBank/DDBJ whole genome shotgun (WGS) entry which is preliminary data.</text>
</comment>
<proteinExistence type="predicted"/>
<dbReference type="InterPro" id="IPR050204">
    <property type="entry name" value="AraC_XylS_family_regulators"/>
</dbReference>
<dbReference type="InterPro" id="IPR018060">
    <property type="entry name" value="HTH_AraC"/>
</dbReference>
<dbReference type="PANTHER" id="PTHR46796">
    <property type="entry name" value="HTH-TYPE TRANSCRIPTIONAL ACTIVATOR RHAS-RELATED"/>
    <property type="match status" value="1"/>
</dbReference>
<evidence type="ECO:0000256" key="2">
    <source>
        <dbReference type="ARBA" id="ARBA00023125"/>
    </source>
</evidence>
<dbReference type="PROSITE" id="PS01124">
    <property type="entry name" value="HTH_ARAC_FAMILY_2"/>
    <property type="match status" value="1"/>
</dbReference>
<organism evidence="6 7">
    <name type="scientific">Streptomyces coerulescens</name>
    <dbReference type="NCBI Taxonomy" id="29304"/>
    <lineage>
        <taxon>Bacteria</taxon>
        <taxon>Bacillati</taxon>
        <taxon>Actinomycetota</taxon>
        <taxon>Actinomycetes</taxon>
        <taxon>Kitasatosporales</taxon>
        <taxon>Streptomycetaceae</taxon>
        <taxon>Streptomyces</taxon>
    </lineage>
</organism>
<evidence type="ECO:0000256" key="1">
    <source>
        <dbReference type="ARBA" id="ARBA00023015"/>
    </source>
</evidence>
<dbReference type="PANTHER" id="PTHR46796:SF6">
    <property type="entry name" value="ARAC SUBFAMILY"/>
    <property type="match status" value="1"/>
</dbReference>
<accession>A0ABW0CYZ7</accession>
<feature type="domain" description="HTH araC/xylS-type" evidence="5">
    <location>
        <begin position="295"/>
        <end position="396"/>
    </location>
</feature>
<evidence type="ECO:0000259" key="5">
    <source>
        <dbReference type="PROSITE" id="PS01124"/>
    </source>
</evidence>
<name>A0ABW0CYZ7_STRCD</name>
<keyword evidence="7" id="KW-1185">Reference proteome</keyword>
<evidence type="ECO:0000256" key="4">
    <source>
        <dbReference type="SAM" id="MobiDB-lite"/>
    </source>
</evidence>
<feature type="compositionally biased region" description="Low complexity" evidence="4">
    <location>
        <begin position="42"/>
        <end position="51"/>
    </location>
</feature>
<evidence type="ECO:0000313" key="7">
    <source>
        <dbReference type="Proteomes" id="UP001596263"/>
    </source>
</evidence>
<dbReference type="Gene3D" id="1.10.10.60">
    <property type="entry name" value="Homeodomain-like"/>
    <property type="match status" value="1"/>
</dbReference>
<gene>
    <name evidence="6" type="ORF">ACFPQ9_38410</name>
</gene>
<dbReference type="Pfam" id="PF14525">
    <property type="entry name" value="AraC_binding_2"/>
    <property type="match status" value="1"/>
</dbReference>
<dbReference type="EMBL" id="JBHSKM010000044">
    <property type="protein sequence ID" value="MFC5219715.1"/>
    <property type="molecule type" value="Genomic_DNA"/>
</dbReference>
<dbReference type="Pfam" id="PF12833">
    <property type="entry name" value="HTH_18"/>
    <property type="match status" value="1"/>
</dbReference>
<keyword evidence="2" id="KW-0238">DNA-binding</keyword>
<protein>
    <submittedName>
        <fullName evidence="6">Helix-turn-helix domain-containing protein</fullName>
    </submittedName>
</protein>
<evidence type="ECO:0000256" key="3">
    <source>
        <dbReference type="ARBA" id="ARBA00023163"/>
    </source>
</evidence>
<sequence>MRRLRRYRRKSRLCNGPLGGEPRRDRLRSGGCRPHRRGGRGSLSLRARGFGVPPTCRQARGSRTCRPPASALRRTPLHRSTRTRRRRQPITTVPDIPEQSERFQQVASDAFAPLRIRPHKPTDATGPAAALRSAKPGEVLVTRISGGPCTVQRTSALIGSGDQELVKVALYSRGRAGVEQDGRQCLPGPGDLVVYETTRPYELRFWDPFDIVVLGIPRTLLGPHSRPVAARTASPVPTSSGSGRLAATLLRDVASDLDACSAGGGAHLAEALVSLVLAALAEPPVALSPADQLAERILSHCLSRLSDPGLSPESVARAHHISVRYLHKILQRRGVTPASWIRRRRLERIRRDLADPALADRSVSVVAAAWGLPDATHLSRSLRAEFGRSAAEIRKEAGRTSRPHR</sequence>
<feature type="compositionally biased region" description="Basic residues" evidence="4">
    <location>
        <begin position="1"/>
        <end position="12"/>
    </location>
</feature>
<dbReference type="SMART" id="SM00342">
    <property type="entry name" value="HTH_ARAC"/>
    <property type="match status" value="1"/>
</dbReference>
<dbReference type="Proteomes" id="UP001596263">
    <property type="component" value="Unassembled WGS sequence"/>
</dbReference>
<keyword evidence="1" id="KW-0805">Transcription regulation</keyword>